<organism evidence="1 2">
    <name type="scientific">Gossypium arboreum</name>
    <name type="common">Tree cotton</name>
    <name type="synonym">Gossypium nanking</name>
    <dbReference type="NCBI Taxonomy" id="29729"/>
    <lineage>
        <taxon>Eukaryota</taxon>
        <taxon>Viridiplantae</taxon>
        <taxon>Streptophyta</taxon>
        <taxon>Embryophyta</taxon>
        <taxon>Tracheophyta</taxon>
        <taxon>Spermatophyta</taxon>
        <taxon>Magnoliopsida</taxon>
        <taxon>eudicotyledons</taxon>
        <taxon>Gunneridae</taxon>
        <taxon>Pentapetalae</taxon>
        <taxon>rosids</taxon>
        <taxon>malvids</taxon>
        <taxon>Malvales</taxon>
        <taxon>Malvaceae</taxon>
        <taxon>Malvoideae</taxon>
        <taxon>Gossypium</taxon>
    </lineage>
</organism>
<accession>A0A0B0PQX7</accession>
<keyword evidence="2" id="KW-1185">Reference proteome</keyword>
<protein>
    <submittedName>
        <fullName evidence="1">Uncharacterized protein</fullName>
    </submittedName>
</protein>
<dbReference type="EMBL" id="KN440463">
    <property type="protein sequence ID" value="KHG27257.1"/>
    <property type="molecule type" value="Genomic_DNA"/>
</dbReference>
<evidence type="ECO:0000313" key="2">
    <source>
        <dbReference type="Proteomes" id="UP000032142"/>
    </source>
</evidence>
<gene>
    <name evidence="1" type="ORF">F383_10591</name>
</gene>
<evidence type="ECO:0000313" key="1">
    <source>
        <dbReference type="EMBL" id="KHG27257.1"/>
    </source>
</evidence>
<name>A0A0B0PQX7_GOSAR</name>
<reference evidence="2" key="1">
    <citation type="submission" date="2014-09" db="EMBL/GenBank/DDBJ databases">
        <authorList>
            <person name="Mudge J."/>
            <person name="Ramaraj T."/>
            <person name="Lindquist I.E."/>
            <person name="Bharti A.K."/>
            <person name="Sundararajan A."/>
            <person name="Cameron C.T."/>
            <person name="Woodward J.E."/>
            <person name="May G.D."/>
            <person name="Brubaker C."/>
            <person name="Broadhvest J."/>
            <person name="Wilkins T.A."/>
        </authorList>
    </citation>
    <scope>NUCLEOTIDE SEQUENCE</scope>
    <source>
        <strain evidence="2">cv. AKA8401</strain>
    </source>
</reference>
<dbReference type="Proteomes" id="UP000032142">
    <property type="component" value="Unassembled WGS sequence"/>
</dbReference>
<proteinExistence type="predicted"/>
<sequence>MLKGEPDFLIFPR</sequence>